<name>A0A7I3ZEL6_PHYPA</name>
<dbReference type="Proteomes" id="UP000006727">
    <property type="component" value="Chromosome 20"/>
</dbReference>
<accession>A0A7I3ZEL6</accession>
<dbReference type="AlphaFoldDB" id="A0A7I3ZEL6"/>
<proteinExistence type="predicted"/>
<sequence>MQQAAVISSSALVESQDGIIQHVPVIFMWIIRRNYCCLVTSKPADSQFPPGIQQSVHHSGDYIFECFRSSYH</sequence>
<reference evidence="1" key="3">
    <citation type="submission" date="2020-12" db="UniProtKB">
        <authorList>
            <consortium name="EnsemblPlants"/>
        </authorList>
    </citation>
    <scope>IDENTIFICATION</scope>
</reference>
<keyword evidence="2" id="KW-1185">Reference proteome</keyword>
<evidence type="ECO:0000313" key="2">
    <source>
        <dbReference type="Proteomes" id="UP000006727"/>
    </source>
</evidence>
<reference evidence="1 2" key="1">
    <citation type="journal article" date="2008" name="Science">
        <title>The Physcomitrella genome reveals evolutionary insights into the conquest of land by plants.</title>
        <authorList>
            <person name="Rensing S."/>
            <person name="Lang D."/>
            <person name="Zimmer A."/>
            <person name="Terry A."/>
            <person name="Salamov A."/>
            <person name="Shapiro H."/>
            <person name="Nishiyama T."/>
            <person name="Perroud P.-F."/>
            <person name="Lindquist E."/>
            <person name="Kamisugi Y."/>
            <person name="Tanahashi T."/>
            <person name="Sakakibara K."/>
            <person name="Fujita T."/>
            <person name="Oishi K."/>
            <person name="Shin-I T."/>
            <person name="Kuroki Y."/>
            <person name="Toyoda A."/>
            <person name="Suzuki Y."/>
            <person name="Hashimoto A."/>
            <person name="Yamaguchi K."/>
            <person name="Sugano A."/>
            <person name="Kohara Y."/>
            <person name="Fujiyama A."/>
            <person name="Anterola A."/>
            <person name="Aoki S."/>
            <person name="Ashton N."/>
            <person name="Barbazuk W.B."/>
            <person name="Barker E."/>
            <person name="Bennetzen J."/>
            <person name="Bezanilla M."/>
            <person name="Blankenship R."/>
            <person name="Cho S.H."/>
            <person name="Dutcher S."/>
            <person name="Estelle M."/>
            <person name="Fawcett J.A."/>
            <person name="Gundlach H."/>
            <person name="Hanada K."/>
            <person name="Heyl A."/>
            <person name="Hicks K.A."/>
            <person name="Hugh J."/>
            <person name="Lohr M."/>
            <person name="Mayer K."/>
            <person name="Melkozernov A."/>
            <person name="Murata T."/>
            <person name="Nelson D."/>
            <person name="Pils B."/>
            <person name="Prigge M."/>
            <person name="Reiss B."/>
            <person name="Renner T."/>
            <person name="Rombauts S."/>
            <person name="Rushton P."/>
            <person name="Sanderfoot A."/>
            <person name="Schween G."/>
            <person name="Shiu S.-H."/>
            <person name="Stueber K."/>
            <person name="Theodoulou F.L."/>
            <person name="Tu H."/>
            <person name="Van de Peer Y."/>
            <person name="Verrier P.J."/>
            <person name="Waters E."/>
            <person name="Wood A."/>
            <person name="Yang L."/>
            <person name="Cove D."/>
            <person name="Cuming A."/>
            <person name="Hasebe M."/>
            <person name="Lucas S."/>
            <person name="Mishler D.B."/>
            <person name="Reski R."/>
            <person name="Grigoriev I."/>
            <person name="Quatrano R.S."/>
            <person name="Boore J.L."/>
        </authorList>
    </citation>
    <scope>NUCLEOTIDE SEQUENCE [LARGE SCALE GENOMIC DNA]</scope>
    <source>
        <strain evidence="1 2">cv. Gransden 2004</strain>
    </source>
</reference>
<evidence type="ECO:0000313" key="1">
    <source>
        <dbReference type="EnsemblPlants" id="PAC:32945839.CDS.1"/>
    </source>
</evidence>
<reference evidence="1 2" key="2">
    <citation type="journal article" date="2018" name="Plant J.">
        <title>The Physcomitrella patens chromosome-scale assembly reveals moss genome structure and evolution.</title>
        <authorList>
            <person name="Lang D."/>
            <person name="Ullrich K.K."/>
            <person name="Murat F."/>
            <person name="Fuchs J."/>
            <person name="Jenkins J."/>
            <person name="Haas F.B."/>
            <person name="Piednoel M."/>
            <person name="Gundlach H."/>
            <person name="Van Bel M."/>
            <person name="Meyberg R."/>
            <person name="Vives C."/>
            <person name="Morata J."/>
            <person name="Symeonidi A."/>
            <person name="Hiss M."/>
            <person name="Muchero W."/>
            <person name="Kamisugi Y."/>
            <person name="Saleh O."/>
            <person name="Blanc G."/>
            <person name="Decker E.L."/>
            <person name="van Gessel N."/>
            <person name="Grimwood J."/>
            <person name="Hayes R.D."/>
            <person name="Graham S.W."/>
            <person name="Gunter L.E."/>
            <person name="McDaniel S.F."/>
            <person name="Hoernstein S.N.W."/>
            <person name="Larsson A."/>
            <person name="Li F.W."/>
            <person name="Perroud P.F."/>
            <person name="Phillips J."/>
            <person name="Ranjan P."/>
            <person name="Rokshar D.S."/>
            <person name="Rothfels C.J."/>
            <person name="Schneider L."/>
            <person name="Shu S."/>
            <person name="Stevenson D.W."/>
            <person name="Thummler F."/>
            <person name="Tillich M."/>
            <person name="Villarreal Aguilar J.C."/>
            <person name="Widiez T."/>
            <person name="Wong G.K."/>
            <person name="Wymore A."/>
            <person name="Zhang Y."/>
            <person name="Zimmer A.D."/>
            <person name="Quatrano R.S."/>
            <person name="Mayer K.F.X."/>
            <person name="Goodstein D."/>
            <person name="Casacuberta J.M."/>
            <person name="Vandepoele K."/>
            <person name="Reski R."/>
            <person name="Cuming A.C."/>
            <person name="Tuskan G.A."/>
            <person name="Maumus F."/>
            <person name="Salse J."/>
            <person name="Schmutz J."/>
            <person name="Rensing S.A."/>
        </authorList>
    </citation>
    <scope>NUCLEOTIDE SEQUENCE [LARGE SCALE GENOMIC DNA]</scope>
    <source>
        <strain evidence="1 2">cv. Gransden 2004</strain>
    </source>
</reference>
<organism evidence="1 2">
    <name type="scientific">Physcomitrium patens</name>
    <name type="common">Spreading-leaved earth moss</name>
    <name type="synonym">Physcomitrella patens</name>
    <dbReference type="NCBI Taxonomy" id="3218"/>
    <lineage>
        <taxon>Eukaryota</taxon>
        <taxon>Viridiplantae</taxon>
        <taxon>Streptophyta</taxon>
        <taxon>Embryophyta</taxon>
        <taxon>Bryophyta</taxon>
        <taxon>Bryophytina</taxon>
        <taxon>Bryopsida</taxon>
        <taxon>Funariidae</taxon>
        <taxon>Funariales</taxon>
        <taxon>Funariaceae</taxon>
        <taxon>Physcomitrium</taxon>
    </lineage>
</organism>
<dbReference type="EnsemblPlants" id="Pp3c20_18110V3.2">
    <property type="protein sequence ID" value="PAC:32945839.CDS.1"/>
    <property type="gene ID" value="Pp3c20_18110"/>
</dbReference>
<dbReference type="EMBL" id="ABEU02000020">
    <property type="status" value="NOT_ANNOTATED_CDS"/>
    <property type="molecule type" value="Genomic_DNA"/>
</dbReference>
<dbReference type="Gramene" id="Pp3c20_18110V3.2">
    <property type="protein sequence ID" value="PAC:32945839.CDS.1"/>
    <property type="gene ID" value="Pp3c20_18110"/>
</dbReference>
<protein>
    <submittedName>
        <fullName evidence="1">Uncharacterized protein</fullName>
    </submittedName>
</protein>
<dbReference type="InParanoid" id="A0A7I3ZEL6"/>